<feature type="non-terminal residue" evidence="1">
    <location>
        <position position="49"/>
    </location>
</feature>
<dbReference type="EMBL" id="UINC01147502">
    <property type="protein sequence ID" value="SVD38862.1"/>
    <property type="molecule type" value="Genomic_DNA"/>
</dbReference>
<gene>
    <name evidence="1" type="ORF">METZ01_LOCUS391716</name>
</gene>
<organism evidence="1">
    <name type="scientific">marine metagenome</name>
    <dbReference type="NCBI Taxonomy" id="408172"/>
    <lineage>
        <taxon>unclassified sequences</taxon>
        <taxon>metagenomes</taxon>
        <taxon>ecological metagenomes</taxon>
    </lineage>
</organism>
<dbReference type="AlphaFoldDB" id="A0A382UX63"/>
<protein>
    <submittedName>
        <fullName evidence="1">Uncharacterized protein</fullName>
    </submittedName>
</protein>
<accession>A0A382UX63</accession>
<proteinExistence type="predicted"/>
<reference evidence="1" key="1">
    <citation type="submission" date="2018-05" db="EMBL/GenBank/DDBJ databases">
        <authorList>
            <person name="Lanie J.A."/>
            <person name="Ng W.-L."/>
            <person name="Kazmierczak K.M."/>
            <person name="Andrzejewski T.M."/>
            <person name="Davidsen T.M."/>
            <person name="Wayne K.J."/>
            <person name="Tettelin H."/>
            <person name="Glass J.I."/>
            <person name="Rusch D."/>
            <person name="Podicherti R."/>
            <person name="Tsui H.-C.T."/>
            <person name="Winkler M.E."/>
        </authorList>
    </citation>
    <scope>NUCLEOTIDE SEQUENCE</scope>
</reference>
<name>A0A382UX63_9ZZZZ</name>
<sequence>MAIGSLILKKVFILFIPKPSAASKIPLLIVSKADLKISEEYAPVFKVNA</sequence>
<evidence type="ECO:0000313" key="1">
    <source>
        <dbReference type="EMBL" id="SVD38862.1"/>
    </source>
</evidence>